<dbReference type="Pfam" id="PF13560">
    <property type="entry name" value="HTH_31"/>
    <property type="match status" value="1"/>
</dbReference>
<dbReference type="RefSeq" id="WP_192865345.1">
    <property type="nucleotide sequence ID" value="NZ_JADAQT010000111.1"/>
</dbReference>
<dbReference type="Pfam" id="PF17765">
    <property type="entry name" value="MLTR_LBD"/>
    <property type="match status" value="1"/>
</dbReference>
<dbReference type="Proteomes" id="UP000625527">
    <property type="component" value="Unassembled WGS sequence"/>
</dbReference>
<dbReference type="PROSITE" id="PS50943">
    <property type="entry name" value="HTH_CROC1"/>
    <property type="match status" value="1"/>
</dbReference>
<proteinExistence type="predicted"/>
<dbReference type="InterPro" id="IPR001387">
    <property type="entry name" value="Cro/C1-type_HTH"/>
</dbReference>
<evidence type="ECO:0000259" key="1">
    <source>
        <dbReference type="PROSITE" id="PS50943"/>
    </source>
</evidence>
<name>A0ABR9N6L8_9MICO</name>
<reference evidence="2 3" key="1">
    <citation type="submission" date="2020-10" db="EMBL/GenBank/DDBJ databases">
        <title>Myceligenerans pegani sp. nov., an endophytic actinomycete isolated from Peganum harmala L. in Xinjiang, China.</title>
        <authorList>
            <person name="Xin L."/>
        </authorList>
    </citation>
    <scope>NUCLEOTIDE SEQUENCE [LARGE SCALE GENOMIC DNA]</scope>
    <source>
        <strain evidence="2 3">TRM65318</strain>
    </source>
</reference>
<dbReference type="PANTHER" id="PTHR35010">
    <property type="entry name" value="BLL4672 PROTEIN-RELATED"/>
    <property type="match status" value="1"/>
</dbReference>
<comment type="caution">
    <text evidence="2">The sequence shown here is derived from an EMBL/GenBank/DDBJ whole genome shotgun (WGS) entry which is preliminary data.</text>
</comment>
<gene>
    <name evidence="2" type="ORF">IHE71_24105</name>
</gene>
<accession>A0ABR9N6L8</accession>
<keyword evidence="3" id="KW-1185">Reference proteome</keyword>
<sequence>MDEKAEVREFLTTRRSRIGPAAAGLPAYGGNRRVPGLRREEVAMLAGVSVDYYTRLERGNLAGVSESVLTNVSRALQLDDAEHEHLFDLARRANSGAAPRRRPPRGGVPSSIQQVLDAMDNAPAWVRNGRHDVLATNRLGRALLAPLLAGSEPVPGRTGAQAAAARRPANSARFIYLDPASREFWGNWERAADDTAAYLRTEAARNPHDKELVELIGELSTLSEEFRRRWAKHDVRFHRTGTKVINHPVVGAVELSFQAMAFPADPGLVMVVYTAAPGSLAADSLKVLASWAATQDAHEAGRLTS</sequence>
<protein>
    <submittedName>
        <fullName evidence="2">Helix-turn-helix domain-containing protein</fullName>
    </submittedName>
</protein>
<dbReference type="Gene3D" id="3.30.450.180">
    <property type="match status" value="1"/>
</dbReference>
<dbReference type="InterPro" id="IPR041413">
    <property type="entry name" value="MLTR_LBD"/>
</dbReference>
<dbReference type="InterPro" id="IPR010982">
    <property type="entry name" value="Lambda_DNA-bd_dom_sf"/>
</dbReference>
<dbReference type="EMBL" id="JADAQT010000111">
    <property type="protein sequence ID" value="MBE1878783.1"/>
    <property type="molecule type" value="Genomic_DNA"/>
</dbReference>
<dbReference type="CDD" id="cd00093">
    <property type="entry name" value="HTH_XRE"/>
    <property type="match status" value="1"/>
</dbReference>
<evidence type="ECO:0000313" key="3">
    <source>
        <dbReference type="Proteomes" id="UP000625527"/>
    </source>
</evidence>
<dbReference type="PANTHER" id="PTHR35010:SF2">
    <property type="entry name" value="BLL4672 PROTEIN"/>
    <property type="match status" value="1"/>
</dbReference>
<dbReference type="Gene3D" id="1.10.260.40">
    <property type="entry name" value="lambda repressor-like DNA-binding domains"/>
    <property type="match status" value="1"/>
</dbReference>
<evidence type="ECO:0000313" key="2">
    <source>
        <dbReference type="EMBL" id="MBE1878783.1"/>
    </source>
</evidence>
<dbReference type="SUPFAM" id="SSF47413">
    <property type="entry name" value="lambda repressor-like DNA-binding domains"/>
    <property type="match status" value="1"/>
</dbReference>
<organism evidence="2 3">
    <name type="scientific">Myceligenerans pegani</name>
    <dbReference type="NCBI Taxonomy" id="2776917"/>
    <lineage>
        <taxon>Bacteria</taxon>
        <taxon>Bacillati</taxon>
        <taxon>Actinomycetota</taxon>
        <taxon>Actinomycetes</taxon>
        <taxon>Micrococcales</taxon>
        <taxon>Promicromonosporaceae</taxon>
        <taxon>Myceligenerans</taxon>
    </lineage>
</organism>
<feature type="domain" description="HTH cro/C1-type" evidence="1">
    <location>
        <begin position="36"/>
        <end position="83"/>
    </location>
</feature>